<keyword evidence="3" id="KW-1185">Reference proteome</keyword>
<evidence type="ECO:0000313" key="3">
    <source>
        <dbReference type="Proteomes" id="UP001221142"/>
    </source>
</evidence>
<accession>A0AAD7CK72</accession>
<feature type="region of interest" description="Disordered" evidence="1">
    <location>
        <begin position="101"/>
        <end position="134"/>
    </location>
</feature>
<dbReference type="Proteomes" id="UP001221142">
    <property type="component" value="Unassembled WGS sequence"/>
</dbReference>
<feature type="compositionally biased region" description="Basic residues" evidence="1">
    <location>
        <begin position="101"/>
        <end position="111"/>
    </location>
</feature>
<proteinExistence type="predicted"/>
<reference evidence="2" key="1">
    <citation type="submission" date="2023-03" db="EMBL/GenBank/DDBJ databases">
        <title>Massive genome expansion in bonnet fungi (Mycena s.s.) driven by repeated elements and novel gene families across ecological guilds.</title>
        <authorList>
            <consortium name="Lawrence Berkeley National Laboratory"/>
            <person name="Harder C.B."/>
            <person name="Miyauchi S."/>
            <person name="Viragh M."/>
            <person name="Kuo A."/>
            <person name="Thoen E."/>
            <person name="Andreopoulos B."/>
            <person name="Lu D."/>
            <person name="Skrede I."/>
            <person name="Drula E."/>
            <person name="Henrissat B."/>
            <person name="Morin E."/>
            <person name="Kohler A."/>
            <person name="Barry K."/>
            <person name="LaButti K."/>
            <person name="Morin E."/>
            <person name="Salamov A."/>
            <person name="Lipzen A."/>
            <person name="Mereny Z."/>
            <person name="Hegedus B."/>
            <person name="Baldrian P."/>
            <person name="Stursova M."/>
            <person name="Weitz H."/>
            <person name="Taylor A."/>
            <person name="Grigoriev I.V."/>
            <person name="Nagy L.G."/>
            <person name="Martin F."/>
            <person name="Kauserud H."/>
        </authorList>
    </citation>
    <scope>NUCLEOTIDE SEQUENCE</scope>
    <source>
        <strain evidence="2">9284</strain>
    </source>
</reference>
<name>A0AAD7CK72_9AGAR</name>
<dbReference type="EMBL" id="JARKIF010000001">
    <property type="protein sequence ID" value="KAJ7650959.1"/>
    <property type="molecule type" value="Genomic_DNA"/>
</dbReference>
<protein>
    <submittedName>
        <fullName evidence="2">Uncharacterized protein</fullName>
    </submittedName>
</protein>
<sequence>MSFDSLPDRVLHREWKTLKPYLPKSSSLPAFQLAPRGRPRFICVRCGFVNFYNIPMCVWCATRAPEASVRAFERTIPRTRTSSAPPRVFWKPNELCLSKRDSHHHKLRRPHTVGLPPRVQGHHKRSHSQPNAVRLGHPTRPYYSVIRHNTRPPPITIPPPLSNHYAIPIEGDSDSDSALDVAPTFSFVSPDAPVFTTLSARISRTLASPVLALYAMSKAAEMRDELAALVRAASIEASDRPEEFQDGILVKIRRSLRGLVRRH</sequence>
<organism evidence="2 3">
    <name type="scientific">Roridomyces roridus</name>
    <dbReference type="NCBI Taxonomy" id="1738132"/>
    <lineage>
        <taxon>Eukaryota</taxon>
        <taxon>Fungi</taxon>
        <taxon>Dikarya</taxon>
        <taxon>Basidiomycota</taxon>
        <taxon>Agaricomycotina</taxon>
        <taxon>Agaricomycetes</taxon>
        <taxon>Agaricomycetidae</taxon>
        <taxon>Agaricales</taxon>
        <taxon>Marasmiineae</taxon>
        <taxon>Mycenaceae</taxon>
        <taxon>Roridomyces</taxon>
    </lineage>
</organism>
<comment type="caution">
    <text evidence="2">The sequence shown here is derived from an EMBL/GenBank/DDBJ whole genome shotgun (WGS) entry which is preliminary data.</text>
</comment>
<evidence type="ECO:0000256" key="1">
    <source>
        <dbReference type="SAM" id="MobiDB-lite"/>
    </source>
</evidence>
<evidence type="ECO:0000313" key="2">
    <source>
        <dbReference type="EMBL" id="KAJ7650959.1"/>
    </source>
</evidence>
<dbReference type="AlphaFoldDB" id="A0AAD7CK72"/>
<gene>
    <name evidence="2" type="ORF">FB45DRAFT_997690</name>
</gene>